<dbReference type="PROSITE" id="PS50181">
    <property type="entry name" value="FBOX"/>
    <property type="match status" value="1"/>
</dbReference>
<dbReference type="RefSeq" id="XP_031000431.1">
    <property type="nucleotide sequence ID" value="XM_031136781.1"/>
</dbReference>
<evidence type="ECO:0000313" key="3">
    <source>
        <dbReference type="EMBL" id="TPX18720.1"/>
    </source>
</evidence>
<dbReference type="GeneID" id="41970024"/>
<feature type="region of interest" description="Disordered" evidence="1">
    <location>
        <begin position="340"/>
        <end position="389"/>
    </location>
</feature>
<accession>A0A507BPN4</accession>
<sequence length="389" mass="44117">MAAVPTHPKLFQLPAELLHMIFQHLDSSDFRRQPTLLRLSKEWYSLVQPVLYRDVSVNLSTILRIGRGRARFLKTLPELMQQYTVNLSLIIYVPDFRYDFGRLASLSWISPDVNPFKQYEDMISKGMSRLVRMLKTSLKLRQVTFEMQPEYSVGPFPEEEFSIVTVWPFLHLPLFLNLSTLYIDTVASTFHNFHGPDGLPEGCHPCSVIGQILPRLKSLRCRFREICPDVLKPPLDAGNLDLEEVIINLSIVPDVELGDGEESSLCKPFRDANPGAHLHVGLYDAASRLARRMKQPSMLRIVESSFTGYDILFRKPIYFGGHSNIGIQDWDRMLVEVSESDEDTDRGGLMTEEEEAFGTELWEDEESLEDGDEIDTSVPGGAAGGHGKD</sequence>
<dbReference type="InterPro" id="IPR001810">
    <property type="entry name" value="F-box_dom"/>
</dbReference>
<feature type="domain" description="F-box" evidence="2">
    <location>
        <begin position="7"/>
        <end position="55"/>
    </location>
</feature>
<dbReference type="EMBL" id="SKBQ01000010">
    <property type="protein sequence ID" value="TPX18720.1"/>
    <property type="molecule type" value="Genomic_DNA"/>
</dbReference>
<protein>
    <recommendedName>
        <fullName evidence="2">F-box domain-containing protein</fullName>
    </recommendedName>
</protein>
<name>A0A507BPN4_9PEZI</name>
<proteinExistence type="predicted"/>
<organism evidence="3 4">
    <name type="scientific">Thyridium curvatum</name>
    <dbReference type="NCBI Taxonomy" id="1093900"/>
    <lineage>
        <taxon>Eukaryota</taxon>
        <taxon>Fungi</taxon>
        <taxon>Dikarya</taxon>
        <taxon>Ascomycota</taxon>
        <taxon>Pezizomycotina</taxon>
        <taxon>Sordariomycetes</taxon>
        <taxon>Sordariomycetidae</taxon>
        <taxon>Thyridiales</taxon>
        <taxon>Thyridiaceae</taxon>
        <taxon>Thyridium</taxon>
    </lineage>
</organism>
<dbReference type="Proteomes" id="UP000319257">
    <property type="component" value="Unassembled WGS sequence"/>
</dbReference>
<feature type="compositionally biased region" description="Acidic residues" evidence="1">
    <location>
        <begin position="351"/>
        <end position="375"/>
    </location>
</feature>
<evidence type="ECO:0000256" key="1">
    <source>
        <dbReference type="SAM" id="MobiDB-lite"/>
    </source>
</evidence>
<dbReference type="InterPro" id="IPR036047">
    <property type="entry name" value="F-box-like_dom_sf"/>
</dbReference>
<dbReference type="SUPFAM" id="SSF81383">
    <property type="entry name" value="F-box domain"/>
    <property type="match status" value="1"/>
</dbReference>
<evidence type="ECO:0000259" key="2">
    <source>
        <dbReference type="PROSITE" id="PS50181"/>
    </source>
</evidence>
<gene>
    <name evidence="3" type="ORF">E0L32_002577</name>
</gene>
<reference evidence="3 4" key="1">
    <citation type="submission" date="2019-06" db="EMBL/GenBank/DDBJ databases">
        <title>Draft genome sequence of the filamentous fungus Phialemoniopsis curvata isolated from diesel fuel.</title>
        <authorList>
            <person name="Varaljay V.A."/>
            <person name="Lyon W.J."/>
            <person name="Crouch A.L."/>
            <person name="Drake C.E."/>
            <person name="Hollomon J.M."/>
            <person name="Nadeau L.J."/>
            <person name="Nunn H.S."/>
            <person name="Stevenson B.S."/>
            <person name="Bojanowski C.L."/>
            <person name="Crookes-Goodson W.J."/>
        </authorList>
    </citation>
    <scope>NUCLEOTIDE SEQUENCE [LARGE SCALE GENOMIC DNA]</scope>
    <source>
        <strain evidence="3 4">D216</strain>
    </source>
</reference>
<dbReference type="Gene3D" id="1.20.1280.50">
    <property type="match status" value="1"/>
</dbReference>
<comment type="caution">
    <text evidence="3">The sequence shown here is derived from an EMBL/GenBank/DDBJ whole genome shotgun (WGS) entry which is preliminary data.</text>
</comment>
<evidence type="ECO:0000313" key="4">
    <source>
        <dbReference type="Proteomes" id="UP000319257"/>
    </source>
</evidence>
<dbReference type="AlphaFoldDB" id="A0A507BPN4"/>
<keyword evidence="4" id="KW-1185">Reference proteome</keyword>
<dbReference type="OrthoDB" id="3637487at2759"/>
<dbReference type="Pfam" id="PF00646">
    <property type="entry name" value="F-box"/>
    <property type="match status" value="1"/>
</dbReference>
<dbReference type="InParanoid" id="A0A507BPN4"/>
<dbReference type="STRING" id="1093900.A0A507BPN4"/>